<dbReference type="PANTHER" id="PTHR44360:SF1">
    <property type="entry name" value="DNAJ HOMOLOG SUBFAMILY B MEMBER 9"/>
    <property type="match status" value="1"/>
</dbReference>
<keyword evidence="2" id="KW-0812">Transmembrane</keyword>
<evidence type="ECO:0000313" key="5">
    <source>
        <dbReference type="Proteomes" id="UP001199816"/>
    </source>
</evidence>
<evidence type="ECO:0000313" key="4">
    <source>
        <dbReference type="EMBL" id="MCD2422354.1"/>
    </source>
</evidence>
<dbReference type="PROSITE" id="PS50076">
    <property type="entry name" value="DNAJ_2"/>
    <property type="match status" value="1"/>
</dbReference>
<evidence type="ECO:0000256" key="1">
    <source>
        <dbReference type="ARBA" id="ARBA00023186"/>
    </source>
</evidence>
<reference evidence="4 5" key="1">
    <citation type="submission" date="2021-11" db="EMBL/GenBank/DDBJ databases">
        <title>Genomic of Niabella pedocola.</title>
        <authorList>
            <person name="Wu T."/>
        </authorList>
    </citation>
    <scope>NUCLEOTIDE SEQUENCE [LARGE SCALE GENOMIC DNA]</scope>
    <source>
        <strain evidence="4 5">JCM 31011</strain>
    </source>
</reference>
<dbReference type="CDD" id="cd06257">
    <property type="entry name" value="DnaJ"/>
    <property type="match status" value="1"/>
</dbReference>
<keyword evidence="5" id="KW-1185">Reference proteome</keyword>
<protein>
    <submittedName>
        <fullName evidence="4">DnaJ domain-containing protein</fullName>
    </submittedName>
</protein>
<proteinExistence type="predicted"/>
<dbReference type="InterPro" id="IPR051948">
    <property type="entry name" value="Hsp70_co-chaperone_J-domain"/>
</dbReference>
<dbReference type="RefSeq" id="WP_231003271.1">
    <property type="nucleotide sequence ID" value="NZ_JAJNEC010000004.1"/>
</dbReference>
<keyword evidence="2" id="KW-0472">Membrane</keyword>
<dbReference type="InterPro" id="IPR036869">
    <property type="entry name" value="J_dom_sf"/>
</dbReference>
<keyword evidence="1" id="KW-0143">Chaperone</keyword>
<dbReference type="EMBL" id="JAJNEC010000004">
    <property type="protein sequence ID" value="MCD2422354.1"/>
    <property type="molecule type" value="Genomic_DNA"/>
</dbReference>
<dbReference type="PANTHER" id="PTHR44360">
    <property type="entry name" value="DNAJ HOMOLOG SUBFAMILY B MEMBER 9"/>
    <property type="match status" value="1"/>
</dbReference>
<dbReference type="SUPFAM" id="SSF46565">
    <property type="entry name" value="Chaperone J-domain"/>
    <property type="match status" value="1"/>
</dbReference>
<dbReference type="Proteomes" id="UP001199816">
    <property type="component" value="Unassembled WGS sequence"/>
</dbReference>
<feature type="domain" description="J" evidence="3">
    <location>
        <begin position="3"/>
        <end position="68"/>
    </location>
</feature>
<dbReference type="Pfam" id="PF00226">
    <property type="entry name" value="DnaJ"/>
    <property type="match status" value="1"/>
</dbReference>
<dbReference type="Gene3D" id="1.10.287.110">
    <property type="entry name" value="DnaJ domain"/>
    <property type="match status" value="1"/>
</dbReference>
<dbReference type="PRINTS" id="PR00625">
    <property type="entry name" value="JDOMAIN"/>
</dbReference>
<gene>
    <name evidence="4" type="ORF">LQ567_06240</name>
</gene>
<evidence type="ECO:0000259" key="3">
    <source>
        <dbReference type="PROSITE" id="PS50076"/>
    </source>
</evidence>
<evidence type="ECO:0000256" key="2">
    <source>
        <dbReference type="SAM" id="Phobius"/>
    </source>
</evidence>
<dbReference type="SMART" id="SM00271">
    <property type="entry name" value="DnaJ"/>
    <property type="match status" value="1"/>
</dbReference>
<keyword evidence="2" id="KW-1133">Transmembrane helix</keyword>
<sequence>MKDYYQILGLPPSATAGEIKMAYRKLAHLYHPDKNPSNAYAAAQFNLVKEAYDTLTRADLKAQYLQERWLSQTMGNRMEPAVSTPPQVLQALLHAHQQLIHYDAYRVDKKGLYHTLEALITGSRIDILNQFNEEPVNTEVIRWMTDSIFLLYPEDQLRILEQLKQISAPAGSRDLIEKKEKAIRRMMRFNRYKPFLILGLIILLCIIIAYSL</sequence>
<comment type="caution">
    <text evidence="4">The sequence shown here is derived from an EMBL/GenBank/DDBJ whole genome shotgun (WGS) entry which is preliminary data.</text>
</comment>
<dbReference type="InterPro" id="IPR001623">
    <property type="entry name" value="DnaJ_domain"/>
</dbReference>
<feature type="transmembrane region" description="Helical" evidence="2">
    <location>
        <begin position="194"/>
        <end position="211"/>
    </location>
</feature>
<name>A0ABS8PMM5_9BACT</name>
<accession>A0ABS8PMM5</accession>
<organism evidence="4 5">
    <name type="scientific">Niabella pedocola</name>
    <dbReference type="NCBI Taxonomy" id="1752077"/>
    <lineage>
        <taxon>Bacteria</taxon>
        <taxon>Pseudomonadati</taxon>
        <taxon>Bacteroidota</taxon>
        <taxon>Chitinophagia</taxon>
        <taxon>Chitinophagales</taxon>
        <taxon>Chitinophagaceae</taxon>
        <taxon>Niabella</taxon>
    </lineage>
</organism>